<dbReference type="GO" id="GO:0003677">
    <property type="term" value="F:DNA binding"/>
    <property type="evidence" value="ECO:0007669"/>
    <property type="project" value="UniProtKB-KW"/>
</dbReference>
<dbReference type="AlphaFoldDB" id="A0A2T2YD81"/>
<evidence type="ECO:0000313" key="8">
    <source>
        <dbReference type="EMBL" id="PSR53480.1"/>
    </source>
</evidence>
<dbReference type="EMBL" id="PYFT01000001">
    <property type="protein sequence ID" value="PSR53480.1"/>
    <property type="molecule type" value="Genomic_DNA"/>
</dbReference>
<sequence length="193" mass="22792">MLFRKSSSGSLLKDEELIRLYQQTKDNTYVGELYRRYTHLVYGVCLKYLKDPEESKDAVMQIFEQLLGVLKKQEVTHFYNWLHVLTRNHCLMKLRADKTKEEKVKALARNGLLTEASPDTEMPELILDAKIETLEKGLAHIPPEQRQCVELFYLHKKSYKEIAELTGYDLNKIKSYIQNGKRNLKIYIDRRHD</sequence>
<name>A0A2T2YD81_9BACT</name>
<dbReference type="Pfam" id="PF08281">
    <property type="entry name" value="Sigma70_r4_2"/>
    <property type="match status" value="1"/>
</dbReference>
<comment type="caution">
    <text evidence="8">The sequence shown here is derived from an EMBL/GenBank/DDBJ whole genome shotgun (WGS) entry which is preliminary data.</text>
</comment>
<dbReference type="OrthoDB" id="1116873at2"/>
<keyword evidence="2" id="KW-0805">Transcription regulation</keyword>
<dbReference type="RefSeq" id="WP_106928148.1">
    <property type="nucleotide sequence ID" value="NZ_PYFT01000001.1"/>
</dbReference>
<evidence type="ECO:0000256" key="1">
    <source>
        <dbReference type="ARBA" id="ARBA00010641"/>
    </source>
</evidence>
<dbReference type="InterPro" id="IPR013325">
    <property type="entry name" value="RNA_pol_sigma_r2"/>
</dbReference>
<evidence type="ECO:0000259" key="7">
    <source>
        <dbReference type="Pfam" id="PF08281"/>
    </source>
</evidence>
<dbReference type="Gene3D" id="1.10.10.10">
    <property type="entry name" value="Winged helix-like DNA-binding domain superfamily/Winged helix DNA-binding domain"/>
    <property type="match status" value="1"/>
</dbReference>
<feature type="domain" description="RNA polymerase sigma-70 region 2" evidence="6">
    <location>
        <begin position="33"/>
        <end position="97"/>
    </location>
</feature>
<dbReference type="InterPro" id="IPR013324">
    <property type="entry name" value="RNA_pol_sigma_r3/r4-like"/>
</dbReference>
<keyword evidence="9" id="KW-1185">Reference proteome</keyword>
<dbReference type="InterPro" id="IPR036388">
    <property type="entry name" value="WH-like_DNA-bd_sf"/>
</dbReference>
<dbReference type="InterPro" id="IPR014284">
    <property type="entry name" value="RNA_pol_sigma-70_dom"/>
</dbReference>
<dbReference type="Pfam" id="PF04542">
    <property type="entry name" value="Sigma70_r2"/>
    <property type="match status" value="1"/>
</dbReference>
<dbReference type="InterPro" id="IPR039425">
    <property type="entry name" value="RNA_pol_sigma-70-like"/>
</dbReference>
<dbReference type="GO" id="GO:0016987">
    <property type="term" value="F:sigma factor activity"/>
    <property type="evidence" value="ECO:0007669"/>
    <property type="project" value="UniProtKB-KW"/>
</dbReference>
<gene>
    <name evidence="8" type="ORF">AHMF7605_08050</name>
</gene>
<dbReference type="PANTHER" id="PTHR43133:SF8">
    <property type="entry name" value="RNA POLYMERASE SIGMA FACTOR HI_1459-RELATED"/>
    <property type="match status" value="1"/>
</dbReference>
<dbReference type="SUPFAM" id="SSF88659">
    <property type="entry name" value="Sigma3 and sigma4 domains of RNA polymerase sigma factors"/>
    <property type="match status" value="1"/>
</dbReference>
<protein>
    <submittedName>
        <fullName evidence="8">RNA polymerase subunit sigma-24</fullName>
    </submittedName>
</protein>
<keyword evidence="4" id="KW-0238">DNA-binding</keyword>
<evidence type="ECO:0000256" key="3">
    <source>
        <dbReference type="ARBA" id="ARBA00023082"/>
    </source>
</evidence>
<evidence type="ECO:0000259" key="6">
    <source>
        <dbReference type="Pfam" id="PF04542"/>
    </source>
</evidence>
<dbReference type="PANTHER" id="PTHR43133">
    <property type="entry name" value="RNA POLYMERASE ECF-TYPE SIGMA FACTO"/>
    <property type="match status" value="1"/>
</dbReference>
<evidence type="ECO:0000256" key="4">
    <source>
        <dbReference type="ARBA" id="ARBA00023125"/>
    </source>
</evidence>
<keyword evidence="5" id="KW-0804">Transcription</keyword>
<evidence type="ECO:0000256" key="2">
    <source>
        <dbReference type="ARBA" id="ARBA00023015"/>
    </source>
</evidence>
<dbReference type="Gene3D" id="1.10.1740.10">
    <property type="match status" value="1"/>
</dbReference>
<evidence type="ECO:0000256" key="5">
    <source>
        <dbReference type="ARBA" id="ARBA00023163"/>
    </source>
</evidence>
<accession>A0A2T2YD81</accession>
<dbReference type="GO" id="GO:0006352">
    <property type="term" value="P:DNA-templated transcription initiation"/>
    <property type="evidence" value="ECO:0007669"/>
    <property type="project" value="InterPro"/>
</dbReference>
<dbReference type="InterPro" id="IPR013249">
    <property type="entry name" value="RNA_pol_sigma70_r4_t2"/>
</dbReference>
<dbReference type="NCBIfam" id="TIGR02937">
    <property type="entry name" value="sigma70-ECF"/>
    <property type="match status" value="1"/>
</dbReference>
<organism evidence="8 9">
    <name type="scientific">Adhaeribacter arboris</name>
    <dbReference type="NCBI Taxonomy" id="2072846"/>
    <lineage>
        <taxon>Bacteria</taxon>
        <taxon>Pseudomonadati</taxon>
        <taxon>Bacteroidota</taxon>
        <taxon>Cytophagia</taxon>
        <taxon>Cytophagales</taxon>
        <taxon>Hymenobacteraceae</taxon>
        <taxon>Adhaeribacter</taxon>
    </lineage>
</organism>
<feature type="domain" description="RNA polymerase sigma factor 70 region 4 type 2" evidence="7">
    <location>
        <begin position="134"/>
        <end position="184"/>
    </location>
</feature>
<evidence type="ECO:0000313" key="9">
    <source>
        <dbReference type="Proteomes" id="UP000240357"/>
    </source>
</evidence>
<comment type="similarity">
    <text evidence="1">Belongs to the sigma-70 factor family. ECF subfamily.</text>
</comment>
<keyword evidence="3" id="KW-0731">Sigma factor</keyword>
<proteinExistence type="inferred from homology"/>
<dbReference type="Proteomes" id="UP000240357">
    <property type="component" value="Unassembled WGS sequence"/>
</dbReference>
<dbReference type="InterPro" id="IPR007627">
    <property type="entry name" value="RNA_pol_sigma70_r2"/>
</dbReference>
<dbReference type="SUPFAM" id="SSF88946">
    <property type="entry name" value="Sigma2 domain of RNA polymerase sigma factors"/>
    <property type="match status" value="1"/>
</dbReference>
<reference evidence="8 9" key="1">
    <citation type="submission" date="2018-03" db="EMBL/GenBank/DDBJ databases">
        <title>Adhaeribacter sp. HMF7605 Genome sequencing and assembly.</title>
        <authorList>
            <person name="Kang H."/>
            <person name="Kang J."/>
            <person name="Cha I."/>
            <person name="Kim H."/>
            <person name="Joh K."/>
        </authorList>
    </citation>
    <scope>NUCLEOTIDE SEQUENCE [LARGE SCALE GENOMIC DNA]</scope>
    <source>
        <strain evidence="8 9">HMF7605</strain>
    </source>
</reference>